<protein>
    <submittedName>
        <fullName evidence="2">Uncharacterized protein</fullName>
    </submittedName>
</protein>
<proteinExistence type="predicted"/>
<evidence type="ECO:0000313" key="2">
    <source>
        <dbReference type="EMBL" id="KAG7298134.1"/>
    </source>
</evidence>
<name>A0ABQ7PZ24_PLUXY</name>
<organism evidence="2 3">
    <name type="scientific">Plutella xylostella</name>
    <name type="common">Diamondback moth</name>
    <name type="synonym">Plutella maculipennis</name>
    <dbReference type="NCBI Taxonomy" id="51655"/>
    <lineage>
        <taxon>Eukaryota</taxon>
        <taxon>Metazoa</taxon>
        <taxon>Ecdysozoa</taxon>
        <taxon>Arthropoda</taxon>
        <taxon>Hexapoda</taxon>
        <taxon>Insecta</taxon>
        <taxon>Pterygota</taxon>
        <taxon>Neoptera</taxon>
        <taxon>Endopterygota</taxon>
        <taxon>Lepidoptera</taxon>
        <taxon>Glossata</taxon>
        <taxon>Ditrysia</taxon>
        <taxon>Yponomeutoidea</taxon>
        <taxon>Plutellidae</taxon>
        <taxon>Plutella</taxon>
    </lineage>
</organism>
<feature type="compositionally biased region" description="Basic and acidic residues" evidence="1">
    <location>
        <begin position="42"/>
        <end position="51"/>
    </location>
</feature>
<comment type="caution">
    <text evidence="2">The sequence shown here is derived from an EMBL/GenBank/DDBJ whole genome shotgun (WGS) entry which is preliminary data.</text>
</comment>
<evidence type="ECO:0000256" key="1">
    <source>
        <dbReference type="SAM" id="MobiDB-lite"/>
    </source>
</evidence>
<gene>
    <name evidence="2" type="ORF">JYU34_018909</name>
</gene>
<feature type="region of interest" description="Disordered" evidence="1">
    <location>
        <begin position="27"/>
        <end position="72"/>
    </location>
</feature>
<keyword evidence="3" id="KW-1185">Reference proteome</keyword>
<accession>A0ABQ7PZ24</accession>
<evidence type="ECO:0000313" key="3">
    <source>
        <dbReference type="Proteomes" id="UP000823941"/>
    </source>
</evidence>
<sequence>MCFVTCETVFFRVTDVFYCQEGMPGIRRPGRPLGASASAASESRHAEDRRPIFQRPPAQDAQNRRNNKITNLTPGHLAIFVNP</sequence>
<dbReference type="EMBL" id="JAHIBW010000025">
    <property type="protein sequence ID" value="KAG7298134.1"/>
    <property type="molecule type" value="Genomic_DNA"/>
</dbReference>
<reference evidence="2 3" key="1">
    <citation type="submission" date="2021-06" db="EMBL/GenBank/DDBJ databases">
        <title>A haploid diamondback moth (Plutella xylostella L.) genome assembly resolves 31 chromosomes and identifies a diamide resistance mutation.</title>
        <authorList>
            <person name="Ward C.M."/>
            <person name="Perry K.D."/>
            <person name="Baker G."/>
            <person name="Powis K."/>
            <person name="Heckel D.G."/>
            <person name="Baxter S.W."/>
        </authorList>
    </citation>
    <scope>NUCLEOTIDE SEQUENCE [LARGE SCALE GENOMIC DNA]</scope>
    <source>
        <strain evidence="2 3">LV</strain>
        <tissue evidence="2">Single pupa</tissue>
    </source>
</reference>
<dbReference type="Proteomes" id="UP000823941">
    <property type="component" value="Chromosome 25"/>
</dbReference>